<dbReference type="PANTHER" id="PTHR11219:SF9">
    <property type="entry name" value="TENEURIN-4"/>
    <property type="match status" value="1"/>
</dbReference>
<evidence type="ECO:0000256" key="8">
    <source>
        <dbReference type="ARBA" id="ARBA00022490"/>
    </source>
</evidence>
<dbReference type="Pfam" id="PF15636">
    <property type="entry name" value="Tox-GHH"/>
    <property type="match status" value="1"/>
</dbReference>
<dbReference type="InterPro" id="IPR000742">
    <property type="entry name" value="EGF"/>
</dbReference>
<dbReference type="GO" id="GO:0050839">
    <property type="term" value="F:cell adhesion molecule binding"/>
    <property type="evidence" value="ECO:0007669"/>
    <property type="project" value="TreeGrafter"/>
</dbReference>
<evidence type="ECO:0000256" key="26">
    <source>
        <dbReference type="SAM" id="Phobius"/>
    </source>
</evidence>
<keyword evidence="16" id="KW-0325">Glycoprotein</keyword>
<feature type="compositionally biased region" description="Polar residues" evidence="25">
    <location>
        <begin position="134"/>
        <end position="143"/>
    </location>
</feature>
<evidence type="ECO:0000256" key="7">
    <source>
        <dbReference type="ARBA" id="ARBA00022475"/>
    </source>
</evidence>
<feature type="region of interest" description="Disordered" evidence="25">
    <location>
        <begin position="1"/>
        <end position="50"/>
    </location>
</feature>
<feature type="domain" description="Teneurin N-terminal" evidence="28">
    <location>
        <begin position="1"/>
        <end position="213"/>
    </location>
</feature>
<dbReference type="InterPro" id="IPR006530">
    <property type="entry name" value="YD"/>
</dbReference>
<evidence type="ECO:0000256" key="11">
    <source>
        <dbReference type="ARBA" id="ARBA00022737"/>
    </source>
</evidence>
<dbReference type="FunFam" id="2.10.25.10:FF:000132">
    <property type="entry name" value="Teneurin transmembrane protein 4"/>
    <property type="match status" value="1"/>
</dbReference>
<dbReference type="Pfam" id="PF23538">
    <property type="entry name" value="Teneurin_ABD"/>
    <property type="match status" value="1"/>
</dbReference>
<dbReference type="PROSITE" id="PS51361">
    <property type="entry name" value="TENEURIN_N"/>
    <property type="match status" value="1"/>
</dbReference>
<dbReference type="SMART" id="SM00181">
    <property type="entry name" value="EGF"/>
    <property type="match status" value="8"/>
</dbReference>
<dbReference type="InterPro" id="IPR011042">
    <property type="entry name" value="6-blade_b-propeller_TolB-like"/>
</dbReference>
<dbReference type="PROSITE" id="PS01186">
    <property type="entry name" value="EGF_2"/>
    <property type="match status" value="4"/>
</dbReference>
<dbReference type="Pfam" id="PF25024">
    <property type="entry name" value="EGF_TEN"/>
    <property type="match status" value="1"/>
</dbReference>
<evidence type="ECO:0000256" key="12">
    <source>
        <dbReference type="ARBA" id="ARBA00022782"/>
    </source>
</evidence>
<dbReference type="Gene3D" id="2.10.25.10">
    <property type="entry name" value="Laminin"/>
    <property type="match status" value="6"/>
</dbReference>
<evidence type="ECO:0000256" key="14">
    <source>
        <dbReference type="ARBA" id="ARBA00023136"/>
    </source>
</evidence>
<dbReference type="PANTHER" id="PTHR11219">
    <property type="entry name" value="TENEURIN AND N-ACETYLGLUCOSAMINE-1-PHOSPHODIESTER ALPHA-N-ACETYLGLUCOSAMINIDASE"/>
    <property type="match status" value="1"/>
</dbReference>
<dbReference type="InterPro" id="IPR051216">
    <property type="entry name" value="Teneurin"/>
</dbReference>
<dbReference type="Gene3D" id="2.120.10.30">
    <property type="entry name" value="TolB, C-terminal domain"/>
    <property type="match status" value="2"/>
</dbReference>
<dbReference type="InterPro" id="IPR056822">
    <property type="entry name" value="TEN_NHL"/>
</dbReference>
<dbReference type="Pfam" id="PF23093">
    <property type="entry name" value="GBD_Tenm3"/>
    <property type="match status" value="1"/>
</dbReference>
<dbReference type="InterPro" id="IPR009471">
    <property type="entry name" value="Ten_N"/>
</dbReference>
<dbReference type="GO" id="GO:0007165">
    <property type="term" value="P:signal transduction"/>
    <property type="evidence" value="ECO:0007669"/>
    <property type="project" value="InterPro"/>
</dbReference>
<keyword evidence="10 26" id="KW-0812">Transmembrane</keyword>
<dbReference type="NCBIfam" id="TIGR01643">
    <property type="entry name" value="YD_repeat_2x"/>
    <property type="match status" value="2"/>
</dbReference>
<comment type="subcellular location">
    <subcellularLocation>
        <location evidence="2">Cell membrane</location>
        <topology evidence="2">Single-pass membrane protein</topology>
    </subcellularLocation>
    <subcellularLocation>
        <location evidence="3">Cell projection</location>
    </subcellularLocation>
    <subcellularLocation>
        <location evidence="4">Cytoplasm</location>
    </subcellularLocation>
    <subcellularLocation>
        <location evidence="1">Nucleus</location>
    </subcellularLocation>
</comment>
<feature type="compositionally biased region" description="Polar residues" evidence="25">
    <location>
        <begin position="105"/>
        <end position="125"/>
    </location>
</feature>
<dbReference type="GO" id="GO:0005634">
    <property type="term" value="C:nucleus"/>
    <property type="evidence" value="ECO:0007669"/>
    <property type="project" value="UniProtKB-SubCell"/>
</dbReference>
<keyword evidence="15 24" id="KW-1015">Disulfide bond</keyword>
<evidence type="ECO:0000256" key="16">
    <source>
        <dbReference type="ARBA" id="ARBA00023180"/>
    </source>
</evidence>
<comment type="similarity">
    <text evidence="5">Belongs to the tenascin family. Teneurin subfamily.</text>
</comment>
<name>A0A7N8XNR8_9TELE</name>
<dbReference type="FunFam" id="2.10.25.10:FF:000021">
    <property type="entry name" value="Teneurin transmembrane protein 2"/>
    <property type="match status" value="1"/>
</dbReference>
<evidence type="ECO:0000256" key="18">
    <source>
        <dbReference type="ARBA" id="ARBA00023273"/>
    </source>
</evidence>
<comment type="subunit">
    <text evidence="19">Homodimer; disulfide-linked. May also form heterodimer with either TENM1 or TENM2 or TENM3.</text>
</comment>
<dbReference type="InterPro" id="IPR057627">
    <property type="entry name" value="FN-plug_TEN1-4"/>
</dbReference>
<evidence type="ECO:0000256" key="6">
    <source>
        <dbReference type="ARBA" id="ARBA00022473"/>
    </source>
</evidence>
<dbReference type="GeneTree" id="ENSGT01030000234566"/>
<dbReference type="NCBIfam" id="TIGR03696">
    <property type="entry name" value="Rhs_assc_core"/>
    <property type="match status" value="1"/>
</dbReference>
<dbReference type="GO" id="GO:0005737">
    <property type="term" value="C:cytoplasm"/>
    <property type="evidence" value="ECO:0007669"/>
    <property type="project" value="UniProtKB-SubCell"/>
</dbReference>
<dbReference type="SUPFAM" id="SSF101898">
    <property type="entry name" value="NHL repeat"/>
    <property type="match status" value="1"/>
</dbReference>
<dbReference type="Gene3D" id="2.180.10.10">
    <property type="entry name" value="RHS repeat-associated core"/>
    <property type="match status" value="1"/>
</dbReference>
<evidence type="ECO:0000256" key="2">
    <source>
        <dbReference type="ARBA" id="ARBA00004162"/>
    </source>
</evidence>
<evidence type="ECO:0000256" key="21">
    <source>
        <dbReference type="ARBA" id="ARBA00077039"/>
    </source>
</evidence>
<evidence type="ECO:0000256" key="22">
    <source>
        <dbReference type="ARBA" id="ARBA00081434"/>
    </source>
</evidence>
<dbReference type="SUPFAM" id="SSF63825">
    <property type="entry name" value="YWTD domain"/>
    <property type="match status" value="1"/>
</dbReference>
<dbReference type="FunFam" id="2.120.10.30:FF:000005">
    <property type="entry name" value="Teneurin transmembrane protein 4"/>
    <property type="match status" value="1"/>
</dbReference>
<dbReference type="GO" id="GO:0007157">
    <property type="term" value="P:heterophilic cell-cell adhesion via plasma membrane cell adhesion molecules"/>
    <property type="evidence" value="ECO:0007669"/>
    <property type="project" value="TreeGrafter"/>
</dbReference>
<evidence type="ECO:0000256" key="1">
    <source>
        <dbReference type="ARBA" id="ARBA00004123"/>
    </source>
</evidence>
<dbReference type="GO" id="GO:0046982">
    <property type="term" value="F:protein heterodimerization activity"/>
    <property type="evidence" value="ECO:0007669"/>
    <property type="project" value="TreeGrafter"/>
</dbReference>
<sequence>MEVKERRPYRSLTARQDTERRYTSSSADSEDGKPNPKSYSSSETLKAFDHDSRVAYGSRVKEMVHHEVDEFRQAFQNHSRLRTPPLPLSHSHSPNHQHHAASINSLNRGNYTPRSNPSPAPTDSSVPPEGPASGQDSGSAQDNWLLNSNIPLETRHFLFKPGGTSPMYCTTSPGYPLTSSTVYSPPPRPLPRNTFSRPAFSLKKPYKHCNWKCAALSAILISVTLLFLLAYFIAMHLFGLNWHLQPMQRQMYQLSEDNTSGLPFPTDLSLPPLGNTDMGEIDVGRKVAQQIPPGIFWRSQVFIDHPMYLKFNVSLSKDALVGIYGRRGLPPSHTQFDFVELLDGRRLLAQDIHGLEGPVALQRGLLPITTHDTGFIQYMDSGIWHLAIYNDGKETETVSFLTTAIDSIDNCPSNCFGNGDCVAGTCHCFLGFKGPDCGRAACPVLCSGNGQYLKGRCMCHSGWKGSECDVPTNQCIDITCSSHGTCIVGTCICNPGYKGENCEEVDCLDPTCSGRGVCVQGECHCFVGWGGPGCESPRASCMDQCSGHGAFLADTGTCSCDPNWTGHDCSTEICAADCGGHGICVSGTCRCDDGWMGTRCDQRACHPRCNEHGTCKDGKCECSPGWNGEHCTIGRMERLFEGCPGLCNGNGRCTLGNSGWYCVCQLGWRGTGCDTSMETACSDVKDNDGDGLVDCMDPDCCLQATCHTTSLCVGSPDPLDIIQETQMSSAQSNLRTFYDRVRFLVGRDSTHIVPGANPFDGNHACVIRGQVVTSDGTPLVGVNISFINNPSYGYTITRPDGSFDLVTNGGIAVALHFERAPFTTQEHTLWLPWGRFFVMDTIVMRHEENDIPSCDLSSFTRPSPMVSPAPLTAFAGSCSERGTVVPEIQSLQEEVPIPGTDMKLSYLSSRTPGYKSVMRVTLTHSTIPFNLMKIHLMVAVEGRLFRKWFPAAPNLSYDFVWDKADVYSQKVYGLSEAFVSVGFEYESCPDHILWEKRTAVLQGYETTASKLGGWTIDKHHALNIQSGILHMGNGENAFISQQPPVIGSVMGNGRRRSISCPSCNGLADGNKLLAPVALACGSDGSLYVGDFNYVRRIFTTGNVTSVLELRNKDFRHSNSPAHKYYLATSPVNGAMYLSDTSSRKVFKVKSLNIVKDVAKNLELVAGTGDQCLPYDETRCGDGGKAVEATLTNPRGITVDKYGVVFFVDGTMIRRIDQNGIISTLLGFNDLTSARPLSCDAVMDISQVRLEWPTDLAVSPMDNSLYVLDNNVVLQISENHQVRIVAGRPMHCQVPGIDHFLMSKVAIHATLESANALAVSHNGVLYIAESDEKKINRIRQVSTNGEISLVAGAPSGCDCKNDANCDCYSGDEGYAKDAKLNAPSSLAVCPDGELYIADLGNIRIRYVRKNKPFLNPLNMYEVSSPINDELYLFDSNGSHIFTQSLTTGDHLYNLTYTGAGDLSSITDKNKNTIIIRRDTTGMPLWLMAPDGQTFWFTIGTNNALKTVAAQGQELAVMTYHGSSGLLATKTNENGWTTFFEYDSYGRLTNITYPTGRVSSYRADTDSSVRIQAEGSNREDITVTTNLSASGTFYTLMQDQVRNSYFIGLDGSLRLVLANGMEVSLHTEPHLLAGTVNPTVSKRNVTLAIDNGLNLVEWRQRKEQARGQVTVYGRRLRVHNRNLLSLDFDRITRTEKVYDDHRKFTLRIHYDHAGRPTLWAPSSRLNGVNVTYSPGGHVAGIQRGTMSVRMEYDQNGRITSQIFADGKSWSYTYLEKSMVLLLYSQRQYIFEFDKNDRLSSVTMPNVARQTLETSRSIGYYRNTYRPPEGNASVLQDYSEDGQLLETTYLGTGRRVIYKYGKLAKLLEILYDTTRIGFSYDEVAGMLKTVNLQSEGFTCTIRYRQIGPLIDRQIFRFSEEGMVNARFDYVYDNSFRVTSMQAVINETPLPIDLYRYDDVSGKTEQFGKFGVIYYDINQIITTAVMTHTKHFDAYGRVKEVQYEIFRSLMYWMMVQYDNMGRVVTKELKVGPYANTTRYSYEYDADGQLQVVSINDKPLWRYSYDLNGNLHLLSPGNSARLTPLRYDIRDRITRLGDVQYRMDEDGFLRQRGNEYFDYNSAGLLTKVYNKVSGWSIKYRYDGLGRRVSSRNSMGHHLQFFYADLSSPTRVTHMYNHSSSEITSLYYDLQGHLFAMELSSGDEFYVACDNIGTPLAVFSGSGLMIKQVLHTAFGEVYLDTNPSFQLIIGYQGGLYEPLTRLVHMGRRDYDVLAGRWTTPDHEIWKRLNSNHIVPFNLYMFKNNNPLSNNEEIKCYMTDVNSWLVTFGFQLYNVIPGYRKPNTETMEPSYELVRTQIKTQEWDSTKSLLGVQCEVQRQLKAFVKLERFGQIYRAKSAGCPQTEDKKIFASGGSIFGRGVKFAIRDGRVSTDIISLANEDGRRLAAVLNDAFYLEDLHFTIAGMDTHYFVKLGSVEGDLALIGMTVGRRTLETGVNVTVSQVNTVLSGRTRRITDIQLQYNALCLNTRYGSSVDEEKVRVLELARQRAVAQAWARERQRLRDGEEGSRTWTEGEKQQLLGSGKVQGYDGYYVVSVDQYPELADSVNNIHFMRQSEMGRR</sequence>
<dbReference type="Pfam" id="PF25021">
    <property type="entry name" value="TEN_NHL"/>
    <property type="match status" value="1"/>
</dbReference>
<keyword evidence="13 26" id="KW-1133">Transmembrane helix</keyword>
<evidence type="ECO:0000256" key="5">
    <source>
        <dbReference type="ARBA" id="ARBA00009385"/>
    </source>
</evidence>
<protein>
    <recommendedName>
        <fullName evidence="20">Teneurin-4</fullName>
    </recommendedName>
    <alternativeName>
        <fullName evidence="22">Protein Odd Oz/ten-m homolog 4</fullName>
    </alternativeName>
    <alternativeName>
        <fullName evidence="21">Tenascin-M4</fullName>
    </alternativeName>
    <alternativeName>
        <fullName evidence="23">Teneurin transmembrane protein 4</fullName>
    </alternativeName>
</protein>
<dbReference type="GO" id="GO:0009653">
    <property type="term" value="P:anatomical structure morphogenesis"/>
    <property type="evidence" value="ECO:0007669"/>
    <property type="project" value="UniProtKB-ARBA"/>
</dbReference>
<keyword evidence="8" id="KW-0963">Cytoplasm</keyword>
<keyword evidence="30" id="KW-1185">Reference proteome</keyword>
<evidence type="ECO:0000256" key="13">
    <source>
        <dbReference type="ARBA" id="ARBA00022989"/>
    </source>
</evidence>
<accession>A0A7N8XNR8</accession>
<keyword evidence="18" id="KW-0966">Cell projection</keyword>
<feature type="disulfide bond" evidence="24">
    <location>
        <begin position="664"/>
        <end position="673"/>
    </location>
</feature>
<dbReference type="Pfam" id="PF06484">
    <property type="entry name" value="Ten_N"/>
    <property type="match status" value="2"/>
</dbReference>
<keyword evidence="7" id="KW-1003">Cell membrane</keyword>
<evidence type="ECO:0000256" key="23">
    <source>
        <dbReference type="ARBA" id="ARBA00083959"/>
    </source>
</evidence>
<keyword evidence="12" id="KW-0221">Differentiation</keyword>
<dbReference type="GO" id="GO:0005886">
    <property type="term" value="C:plasma membrane"/>
    <property type="evidence" value="ECO:0007669"/>
    <property type="project" value="UniProtKB-SubCell"/>
</dbReference>
<evidence type="ECO:0000259" key="27">
    <source>
        <dbReference type="PROSITE" id="PS50026"/>
    </source>
</evidence>
<dbReference type="Pfam" id="PF24329">
    <property type="entry name" value="FN-plug_TEN1-4"/>
    <property type="match status" value="1"/>
</dbReference>
<dbReference type="InterPro" id="IPR028916">
    <property type="entry name" value="Tox-GHH_dom"/>
</dbReference>
<feature type="transmembrane region" description="Helical" evidence="26">
    <location>
        <begin position="213"/>
        <end position="238"/>
    </location>
</feature>
<reference evidence="29" key="2">
    <citation type="submission" date="2025-09" db="UniProtKB">
        <authorList>
            <consortium name="Ensembl"/>
        </authorList>
    </citation>
    <scope>IDENTIFICATION</scope>
</reference>
<feature type="disulfide bond" evidence="24">
    <location>
        <begin position="493"/>
        <end position="502"/>
    </location>
</feature>
<proteinExistence type="inferred from homology"/>
<keyword evidence="9 24" id="KW-0245">EGF-like domain</keyword>
<evidence type="ECO:0000256" key="25">
    <source>
        <dbReference type="SAM" id="MobiDB-lite"/>
    </source>
</evidence>
<feature type="disulfide bond" evidence="24">
    <location>
        <begin position="622"/>
        <end position="631"/>
    </location>
</feature>
<evidence type="ECO:0000313" key="30">
    <source>
        <dbReference type="Proteomes" id="UP000261640"/>
    </source>
</evidence>
<keyword evidence="14 26" id="KW-0472">Membrane</keyword>
<dbReference type="FunFam" id="2.10.25.10:FF:000013">
    <property type="entry name" value="Teneurin transmembrane protein 4"/>
    <property type="match status" value="1"/>
</dbReference>
<feature type="region of interest" description="Disordered" evidence="25">
    <location>
        <begin position="105"/>
        <end position="143"/>
    </location>
</feature>
<feature type="region of interest" description="Disordered" evidence="25">
    <location>
        <begin position="81"/>
        <end position="100"/>
    </location>
</feature>
<evidence type="ECO:0000313" key="29">
    <source>
        <dbReference type="Ensembl" id="ENSMAMP00000052265.1"/>
    </source>
</evidence>
<dbReference type="SUPFAM" id="SSF49464">
    <property type="entry name" value="Carboxypeptidase regulatory domain-like"/>
    <property type="match status" value="1"/>
</dbReference>
<dbReference type="FunFam" id="2.120.10.30:FF:000006">
    <property type="entry name" value="Teneurin transmembrane protein 4"/>
    <property type="match status" value="1"/>
</dbReference>
<keyword evidence="17" id="KW-0539">Nucleus</keyword>
<feature type="disulfide bond" evidence="24">
    <location>
        <begin position="605"/>
        <end position="615"/>
    </location>
</feature>
<reference evidence="29" key="1">
    <citation type="submission" date="2025-08" db="UniProtKB">
        <authorList>
            <consortium name="Ensembl"/>
        </authorList>
    </citation>
    <scope>IDENTIFICATION</scope>
</reference>
<dbReference type="PROSITE" id="PS00022">
    <property type="entry name" value="EGF_1"/>
    <property type="match status" value="4"/>
</dbReference>
<evidence type="ECO:0000256" key="19">
    <source>
        <dbReference type="ARBA" id="ARBA00063448"/>
    </source>
</evidence>
<dbReference type="Ensembl" id="ENSMAMT00000049545.1">
    <property type="protein sequence ID" value="ENSMAMP00000052265.1"/>
    <property type="gene ID" value="ENSMAMG00000012064.2"/>
</dbReference>
<feature type="domain" description="EGF-like" evidence="27">
    <location>
        <begin position="639"/>
        <end position="674"/>
    </location>
</feature>
<dbReference type="FunFam" id="2.10.25.10:FF:000026">
    <property type="entry name" value="Teneurin transmembrane protein 2"/>
    <property type="match status" value="1"/>
</dbReference>
<dbReference type="GO" id="GO:0043005">
    <property type="term" value="C:neuron projection"/>
    <property type="evidence" value="ECO:0007669"/>
    <property type="project" value="TreeGrafter"/>
</dbReference>
<evidence type="ECO:0000259" key="28">
    <source>
        <dbReference type="PROSITE" id="PS51361"/>
    </source>
</evidence>
<evidence type="ECO:0000256" key="17">
    <source>
        <dbReference type="ARBA" id="ARBA00023242"/>
    </source>
</evidence>
<dbReference type="PROSITE" id="PS50026">
    <property type="entry name" value="EGF_3"/>
    <property type="match status" value="3"/>
</dbReference>
<dbReference type="FunFam" id="2.10.25.10:FF:000016">
    <property type="entry name" value="Teneurin transmembrane protein 2"/>
    <property type="match status" value="1"/>
</dbReference>
<evidence type="ECO:0000256" key="10">
    <source>
        <dbReference type="ARBA" id="ARBA00022692"/>
    </source>
</evidence>
<dbReference type="InterPro" id="IPR056823">
    <property type="entry name" value="TEN-like_YD-shell"/>
</dbReference>
<dbReference type="InterPro" id="IPR056820">
    <property type="entry name" value="TEN_TTR-like"/>
</dbReference>
<evidence type="ECO:0000256" key="4">
    <source>
        <dbReference type="ARBA" id="ARBA00004496"/>
    </source>
</evidence>
<feature type="disulfide bond" evidence="24">
    <location>
        <begin position="643"/>
        <end position="653"/>
    </location>
</feature>
<evidence type="ECO:0000256" key="3">
    <source>
        <dbReference type="ARBA" id="ARBA00004316"/>
    </source>
</evidence>
<evidence type="ECO:0000256" key="24">
    <source>
        <dbReference type="PROSITE-ProRule" id="PRU00076"/>
    </source>
</evidence>
<dbReference type="FunFam" id="2.180.10.10:FF:000001">
    <property type="entry name" value="Teneurin transmembrane protein 4"/>
    <property type="match status" value="1"/>
</dbReference>
<keyword evidence="11" id="KW-0677">Repeat</keyword>
<dbReference type="InterPro" id="IPR057629">
    <property type="entry name" value="Teneurin1-4_GBD"/>
</dbReference>
<comment type="caution">
    <text evidence="24">Lacks conserved residue(s) required for the propagation of feature annotation.</text>
</comment>
<evidence type="ECO:0000256" key="15">
    <source>
        <dbReference type="ARBA" id="ARBA00023157"/>
    </source>
</evidence>
<dbReference type="InterPro" id="IPR008969">
    <property type="entry name" value="CarboxyPept-like_regulatory"/>
</dbReference>
<evidence type="ECO:0000256" key="9">
    <source>
        <dbReference type="ARBA" id="ARBA00022536"/>
    </source>
</evidence>
<dbReference type="InterPro" id="IPR022385">
    <property type="entry name" value="Rhs_assc_core"/>
</dbReference>
<keyword evidence="6" id="KW-0217">Developmental protein</keyword>
<feature type="domain" description="EGF-like" evidence="27">
    <location>
        <begin position="601"/>
        <end position="632"/>
    </location>
</feature>
<dbReference type="Proteomes" id="UP000261640">
    <property type="component" value="Unplaced"/>
</dbReference>
<evidence type="ECO:0000256" key="20">
    <source>
        <dbReference type="ARBA" id="ARBA00068162"/>
    </source>
</evidence>
<feature type="domain" description="EGF-like" evidence="27">
    <location>
        <begin position="471"/>
        <end position="503"/>
    </location>
</feature>
<dbReference type="Pfam" id="PF25020">
    <property type="entry name" value="TTR_TEN1-4"/>
    <property type="match status" value="1"/>
</dbReference>
<organism evidence="29 30">
    <name type="scientific">Mastacembelus armatus</name>
    <name type="common">zig-zag eel</name>
    <dbReference type="NCBI Taxonomy" id="205130"/>
    <lineage>
        <taxon>Eukaryota</taxon>
        <taxon>Metazoa</taxon>
        <taxon>Chordata</taxon>
        <taxon>Craniata</taxon>
        <taxon>Vertebrata</taxon>
        <taxon>Euteleostomi</taxon>
        <taxon>Actinopterygii</taxon>
        <taxon>Neopterygii</taxon>
        <taxon>Teleostei</taxon>
        <taxon>Neoteleostei</taxon>
        <taxon>Acanthomorphata</taxon>
        <taxon>Anabantaria</taxon>
        <taxon>Synbranchiformes</taxon>
        <taxon>Mastacembelidae</taxon>
        <taxon>Mastacembelus</taxon>
    </lineage>
</organism>
<dbReference type="GO" id="GO:0048666">
    <property type="term" value="P:neuron development"/>
    <property type="evidence" value="ECO:0007669"/>
    <property type="project" value="TreeGrafter"/>
</dbReference>
<dbReference type="GO" id="GO:0042803">
    <property type="term" value="F:protein homodimerization activity"/>
    <property type="evidence" value="ECO:0007669"/>
    <property type="project" value="TreeGrafter"/>
</dbReference>
<dbReference type="CDD" id="cd00054">
    <property type="entry name" value="EGF_CA"/>
    <property type="match status" value="1"/>
</dbReference>
<dbReference type="Pfam" id="PF25023">
    <property type="entry name" value="TEN_YD-shell"/>
    <property type="match status" value="1"/>
</dbReference>